<dbReference type="GO" id="GO:0043022">
    <property type="term" value="F:ribosome binding"/>
    <property type="evidence" value="ECO:0007669"/>
    <property type="project" value="TreeGrafter"/>
</dbReference>
<evidence type="ECO:0000256" key="1">
    <source>
        <dbReference type="ARBA" id="ARBA00000971"/>
    </source>
</evidence>
<evidence type="ECO:0000313" key="15">
    <source>
        <dbReference type="Proteomes" id="UP000824124"/>
    </source>
</evidence>
<evidence type="ECO:0000256" key="9">
    <source>
        <dbReference type="ARBA" id="ARBA00023306"/>
    </source>
</evidence>
<dbReference type="GO" id="GO:0051083">
    <property type="term" value="P:'de novo' cotranslational protein folding"/>
    <property type="evidence" value="ECO:0007669"/>
    <property type="project" value="TreeGrafter"/>
</dbReference>
<dbReference type="PROSITE" id="PS50059">
    <property type="entry name" value="FKBP_PPIASE"/>
    <property type="match status" value="1"/>
</dbReference>
<keyword evidence="7 12" id="KW-0143">Chaperone</keyword>
<dbReference type="AlphaFoldDB" id="A0A9D1KYU9"/>
<keyword evidence="8 11" id="KW-0413">Isomerase</keyword>
<proteinExistence type="inferred from homology"/>
<evidence type="ECO:0000256" key="2">
    <source>
        <dbReference type="ARBA" id="ARBA00004496"/>
    </source>
</evidence>
<dbReference type="FunFam" id="3.10.50.40:FF:000001">
    <property type="entry name" value="Trigger factor"/>
    <property type="match status" value="1"/>
</dbReference>
<sequence>MEVNAKVLSREGNEVTLEITAAASDLERARAIAMKRISREVRIPGFRAGKVPAKIIENYVGEDALLQEALEEMLQDVYSAALDQTDIFPVDQPHIDVQNLKRGEEVKLAAKVTVKPEVKLGQYKGIEVTKEVYVPTEEDIDAEVKRMQERIARTIDLPEGSVIEDGDTAVIDFEGFVDGVAFEGGKGENYPLTVGSHTFIPGFEEQLVGVKSGEETEVNVKFPDEYHSEDLAGKDAT</sequence>
<dbReference type="InterPro" id="IPR005215">
    <property type="entry name" value="Trig_fac"/>
</dbReference>
<organism evidence="14 15">
    <name type="scientific">Candidatus Avidehalobacter gallistercoris</name>
    <dbReference type="NCBI Taxonomy" id="2840694"/>
    <lineage>
        <taxon>Bacteria</taxon>
        <taxon>Bacillati</taxon>
        <taxon>Bacillota</taxon>
        <taxon>Clostridia</taxon>
        <taxon>Eubacteriales</taxon>
        <taxon>Peptococcaceae</taxon>
        <taxon>Peptococcaceae incertae sedis</taxon>
        <taxon>Candidatus Avidehalobacter</taxon>
    </lineage>
</organism>
<comment type="subcellular location">
    <subcellularLocation>
        <location evidence="2">Cytoplasm</location>
    </subcellularLocation>
</comment>
<name>A0A9D1KYU9_9FIRM</name>
<reference evidence="14" key="1">
    <citation type="submission" date="2020-10" db="EMBL/GenBank/DDBJ databases">
        <authorList>
            <person name="Gilroy R."/>
        </authorList>
    </citation>
    <scope>NUCLEOTIDE SEQUENCE</scope>
    <source>
        <strain evidence="14">2830</strain>
    </source>
</reference>
<dbReference type="GO" id="GO:0005737">
    <property type="term" value="C:cytoplasm"/>
    <property type="evidence" value="ECO:0007669"/>
    <property type="project" value="UniProtKB-SubCell"/>
</dbReference>
<keyword evidence="9 12" id="KW-0131">Cell cycle</keyword>
<evidence type="ECO:0000259" key="13">
    <source>
        <dbReference type="PROSITE" id="PS50059"/>
    </source>
</evidence>
<dbReference type="GO" id="GO:0015031">
    <property type="term" value="P:protein transport"/>
    <property type="evidence" value="ECO:0007669"/>
    <property type="project" value="InterPro"/>
</dbReference>
<reference evidence="14" key="2">
    <citation type="journal article" date="2021" name="PeerJ">
        <title>Extensive microbial diversity within the chicken gut microbiome revealed by metagenomics and culture.</title>
        <authorList>
            <person name="Gilroy R."/>
            <person name="Ravi A."/>
            <person name="Getino M."/>
            <person name="Pursley I."/>
            <person name="Horton D.L."/>
            <person name="Alikhan N.F."/>
            <person name="Baker D."/>
            <person name="Gharbi K."/>
            <person name="Hall N."/>
            <person name="Watson M."/>
            <person name="Adriaenssens E.M."/>
            <person name="Foster-Nyarko E."/>
            <person name="Jarju S."/>
            <person name="Secka A."/>
            <person name="Antonio M."/>
            <person name="Oren A."/>
            <person name="Chaudhuri R.R."/>
            <person name="La Ragione R."/>
            <person name="Hildebrand F."/>
            <person name="Pallen M.J."/>
        </authorList>
    </citation>
    <scope>NUCLEOTIDE SEQUENCE</scope>
    <source>
        <strain evidence="14">2830</strain>
    </source>
</reference>
<dbReference type="InterPro" id="IPR001179">
    <property type="entry name" value="PPIase_FKBP_dom"/>
</dbReference>
<dbReference type="PANTHER" id="PTHR30560:SF3">
    <property type="entry name" value="TRIGGER FACTOR-LIKE PROTEIN TIG, CHLOROPLASTIC"/>
    <property type="match status" value="1"/>
</dbReference>
<dbReference type="Proteomes" id="UP000824124">
    <property type="component" value="Unassembled WGS sequence"/>
</dbReference>
<evidence type="ECO:0000313" key="14">
    <source>
        <dbReference type="EMBL" id="HIU09930.1"/>
    </source>
</evidence>
<dbReference type="Gene3D" id="3.10.50.40">
    <property type="match status" value="1"/>
</dbReference>
<evidence type="ECO:0000256" key="5">
    <source>
        <dbReference type="ARBA" id="ARBA00022618"/>
    </source>
</evidence>
<protein>
    <recommendedName>
        <fullName evidence="4 12">Trigger factor</fullName>
    </recommendedName>
</protein>
<dbReference type="Pfam" id="PF05697">
    <property type="entry name" value="Trigger_N"/>
    <property type="match status" value="1"/>
</dbReference>
<dbReference type="InterPro" id="IPR008881">
    <property type="entry name" value="Trigger_fac_ribosome-bd_bac"/>
</dbReference>
<dbReference type="GO" id="GO:0003755">
    <property type="term" value="F:peptidyl-prolyl cis-trans isomerase activity"/>
    <property type="evidence" value="ECO:0007669"/>
    <property type="project" value="UniProtKB-KW"/>
</dbReference>
<dbReference type="Pfam" id="PF00254">
    <property type="entry name" value="FKBP_C"/>
    <property type="match status" value="1"/>
</dbReference>
<evidence type="ECO:0000256" key="10">
    <source>
        <dbReference type="ARBA" id="ARBA00024849"/>
    </source>
</evidence>
<dbReference type="Gene3D" id="3.30.70.1050">
    <property type="entry name" value="Trigger factor ribosome-binding domain"/>
    <property type="match status" value="1"/>
</dbReference>
<comment type="caution">
    <text evidence="14">The sequence shown here is derived from an EMBL/GenBank/DDBJ whole genome shotgun (WGS) entry which is preliminary data.</text>
</comment>
<keyword evidence="6 11" id="KW-0697">Rotamase</keyword>
<dbReference type="SUPFAM" id="SSF54534">
    <property type="entry name" value="FKBP-like"/>
    <property type="match status" value="1"/>
</dbReference>
<dbReference type="SUPFAM" id="SSF102735">
    <property type="entry name" value="Trigger factor ribosome-binding domain"/>
    <property type="match status" value="1"/>
</dbReference>
<evidence type="ECO:0000256" key="4">
    <source>
        <dbReference type="ARBA" id="ARBA00016902"/>
    </source>
</evidence>
<comment type="catalytic activity">
    <reaction evidence="1 11">
        <text>[protein]-peptidylproline (omega=180) = [protein]-peptidylproline (omega=0)</text>
        <dbReference type="Rhea" id="RHEA:16237"/>
        <dbReference type="Rhea" id="RHEA-COMP:10747"/>
        <dbReference type="Rhea" id="RHEA-COMP:10748"/>
        <dbReference type="ChEBI" id="CHEBI:83833"/>
        <dbReference type="ChEBI" id="CHEBI:83834"/>
        <dbReference type="EC" id="5.2.1.8"/>
    </reaction>
</comment>
<dbReference type="GO" id="GO:0044183">
    <property type="term" value="F:protein folding chaperone"/>
    <property type="evidence" value="ECO:0007669"/>
    <property type="project" value="TreeGrafter"/>
</dbReference>
<dbReference type="InterPro" id="IPR036611">
    <property type="entry name" value="Trigger_fac_ribosome-bd_sf"/>
</dbReference>
<dbReference type="InterPro" id="IPR046357">
    <property type="entry name" value="PPIase_dom_sf"/>
</dbReference>
<evidence type="ECO:0000256" key="8">
    <source>
        <dbReference type="ARBA" id="ARBA00023235"/>
    </source>
</evidence>
<comment type="function">
    <text evidence="10">Involved in protein export. Acts as a chaperone by maintaining the newly synthesized protein in an open conformation. Functions as a peptidyl-prolyl cis-trans isomerase.</text>
</comment>
<evidence type="ECO:0000256" key="7">
    <source>
        <dbReference type="ARBA" id="ARBA00023186"/>
    </source>
</evidence>
<dbReference type="EMBL" id="DVMH01000010">
    <property type="protein sequence ID" value="HIU09930.1"/>
    <property type="molecule type" value="Genomic_DNA"/>
</dbReference>
<evidence type="ECO:0000256" key="12">
    <source>
        <dbReference type="RuleBase" id="RU003914"/>
    </source>
</evidence>
<evidence type="ECO:0000256" key="6">
    <source>
        <dbReference type="ARBA" id="ARBA00023110"/>
    </source>
</evidence>
<dbReference type="GO" id="GO:0051301">
    <property type="term" value="P:cell division"/>
    <property type="evidence" value="ECO:0007669"/>
    <property type="project" value="UniProtKB-KW"/>
</dbReference>
<evidence type="ECO:0000256" key="11">
    <source>
        <dbReference type="PROSITE-ProRule" id="PRU00277"/>
    </source>
</evidence>
<comment type="similarity">
    <text evidence="3 12">Belongs to the FKBP-type PPIase family. Tig subfamily.</text>
</comment>
<dbReference type="NCBIfam" id="TIGR00115">
    <property type="entry name" value="tig"/>
    <property type="match status" value="1"/>
</dbReference>
<accession>A0A9D1KYU9</accession>
<gene>
    <name evidence="14" type="ORF">IAB00_01535</name>
</gene>
<keyword evidence="5 12" id="KW-0132">Cell division</keyword>
<dbReference type="GO" id="GO:0043335">
    <property type="term" value="P:protein unfolding"/>
    <property type="evidence" value="ECO:0007669"/>
    <property type="project" value="TreeGrafter"/>
</dbReference>
<dbReference type="PANTHER" id="PTHR30560">
    <property type="entry name" value="TRIGGER FACTOR CHAPERONE AND PEPTIDYL-PROLYL CIS/TRANS ISOMERASE"/>
    <property type="match status" value="1"/>
</dbReference>
<feature type="non-terminal residue" evidence="14">
    <location>
        <position position="237"/>
    </location>
</feature>
<evidence type="ECO:0000256" key="3">
    <source>
        <dbReference type="ARBA" id="ARBA00005464"/>
    </source>
</evidence>
<feature type="domain" description="PPIase FKBP-type" evidence="13">
    <location>
        <begin position="166"/>
        <end position="237"/>
    </location>
</feature>